<dbReference type="Proteomes" id="UP000708208">
    <property type="component" value="Unassembled WGS sequence"/>
</dbReference>
<dbReference type="AlphaFoldDB" id="A0A8J2PS42"/>
<dbReference type="EMBL" id="CAJVCH010561332">
    <property type="protein sequence ID" value="CAG7831644.1"/>
    <property type="molecule type" value="Genomic_DNA"/>
</dbReference>
<comment type="caution">
    <text evidence="2">The sequence shown here is derived from an EMBL/GenBank/DDBJ whole genome shotgun (WGS) entry which is preliminary data.</text>
</comment>
<organism evidence="2 3">
    <name type="scientific">Allacma fusca</name>
    <dbReference type="NCBI Taxonomy" id="39272"/>
    <lineage>
        <taxon>Eukaryota</taxon>
        <taxon>Metazoa</taxon>
        <taxon>Ecdysozoa</taxon>
        <taxon>Arthropoda</taxon>
        <taxon>Hexapoda</taxon>
        <taxon>Collembola</taxon>
        <taxon>Symphypleona</taxon>
        <taxon>Sminthuridae</taxon>
        <taxon>Allacma</taxon>
    </lineage>
</organism>
<accession>A0A8J2PS42</accession>
<gene>
    <name evidence="2" type="ORF">AFUS01_LOCUS41378</name>
</gene>
<reference evidence="2" key="1">
    <citation type="submission" date="2021-06" db="EMBL/GenBank/DDBJ databases">
        <authorList>
            <person name="Hodson N. C."/>
            <person name="Mongue J. A."/>
            <person name="Jaron S. K."/>
        </authorList>
    </citation>
    <scope>NUCLEOTIDE SEQUENCE</scope>
</reference>
<name>A0A8J2PS42_9HEXA</name>
<keyword evidence="3" id="KW-1185">Reference proteome</keyword>
<feature type="non-terminal residue" evidence="2">
    <location>
        <position position="43"/>
    </location>
</feature>
<proteinExistence type="predicted"/>
<evidence type="ECO:0000313" key="3">
    <source>
        <dbReference type="Proteomes" id="UP000708208"/>
    </source>
</evidence>
<sequence length="43" mass="4385">VWGSSTAPGRPARKYLSVVDEDGAGKSGSAEARSGLLAEIHSN</sequence>
<feature type="region of interest" description="Disordered" evidence="1">
    <location>
        <begin position="21"/>
        <end position="43"/>
    </location>
</feature>
<evidence type="ECO:0000256" key="1">
    <source>
        <dbReference type="SAM" id="MobiDB-lite"/>
    </source>
</evidence>
<evidence type="ECO:0000313" key="2">
    <source>
        <dbReference type="EMBL" id="CAG7831644.1"/>
    </source>
</evidence>
<protein>
    <submittedName>
        <fullName evidence="2">Uncharacterized protein</fullName>
    </submittedName>
</protein>